<dbReference type="Gene3D" id="3.40.1010.10">
    <property type="entry name" value="Cobalt-precorrin-4 Transmethylase, Domain 1"/>
    <property type="match status" value="1"/>
</dbReference>
<dbReference type="InterPro" id="IPR006366">
    <property type="entry name" value="CobA/CysG_C"/>
</dbReference>
<dbReference type="SUPFAM" id="SSF69618">
    <property type="entry name" value="HemD-like"/>
    <property type="match status" value="1"/>
</dbReference>
<dbReference type="InterPro" id="IPR014777">
    <property type="entry name" value="4pyrrole_Mease_sub1"/>
</dbReference>
<dbReference type="OrthoDB" id="9815856at2"/>
<feature type="domain" description="Tetrapyrrole methylase" evidence="11">
    <location>
        <begin position="18"/>
        <end position="228"/>
    </location>
</feature>
<comment type="similarity">
    <text evidence="1 10">Belongs to the precorrin methyltransferase family.</text>
</comment>
<evidence type="ECO:0000256" key="6">
    <source>
        <dbReference type="ARBA" id="ARBA00022691"/>
    </source>
</evidence>
<dbReference type="GO" id="GO:0004851">
    <property type="term" value="F:uroporphyrin-III C-methyltransferase activity"/>
    <property type="evidence" value="ECO:0007669"/>
    <property type="project" value="UniProtKB-EC"/>
</dbReference>
<dbReference type="CDD" id="cd06578">
    <property type="entry name" value="HemD"/>
    <property type="match status" value="1"/>
</dbReference>
<keyword evidence="5 10" id="KW-0808">Transferase</keyword>
<reference evidence="13 14" key="1">
    <citation type="submission" date="2019-05" db="EMBL/GenBank/DDBJ databases">
        <title>Verrucobacter flavum gen. nov., sp. nov. a new member of the family Verrucomicrobiaceae.</title>
        <authorList>
            <person name="Szuroczki S."/>
            <person name="Abbaszade G."/>
            <person name="Szabo A."/>
            <person name="Felfoldi T."/>
            <person name="Schumann P."/>
            <person name="Boka K."/>
            <person name="Keki Z."/>
            <person name="Toumi M."/>
            <person name="Toth E."/>
        </authorList>
    </citation>
    <scope>NUCLEOTIDE SEQUENCE [LARGE SCALE GENOMIC DNA]</scope>
    <source>
        <strain evidence="13 14">MG-N-17</strain>
    </source>
</reference>
<dbReference type="PANTHER" id="PTHR45790">
    <property type="entry name" value="SIROHEME SYNTHASE-RELATED"/>
    <property type="match status" value="1"/>
</dbReference>
<dbReference type="GO" id="GO:0032259">
    <property type="term" value="P:methylation"/>
    <property type="evidence" value="ECO:0007669"/>
    <property type="project" value="UniProtKB-KW"/>
</dbReference>
<dbReference type="InterPro" id="IPR003754">
    <property type="entry name" value="4pyrrol_synth_uPrphyn_synth"/>
</dbReference>
<evidence type="ECO:0000256" key="3">
    <source>
        <dbReference type="ARBA" id="ARBA00022573"/>
    </source>
</evidence>
<evidence type="ECO:0000313" key="13">
    <source>
        <dbReference type="EMBL" id="TLD70406.1"/>
    </source>
</evidence>
<gene>
    <name evidence="13" type="primary">cobA</name>
    <name evidence="13" type="ORF">FEM03_11785</name>
</gene>
<comment type="pathway">
    <text evidence="9">Cofactor biosynthesis; adenosylcobalamin biosynthesis; precorrin-2 from uroporphyrinogen III: step 1/1.</text>
</comment>
<comment type="caution">
    <text evidence="13">The sequence shown here is derived from an EMBL/GenBank/DDBJ whole genome shotgun (WGS) entry which is preliminary data.</text>
</comment>
<dbReference type="InterPro" id="IPR035996">
    <property type="entry name" value="4pyrrol_Methylase_sf"/>
</dbReference>
<sequence length="509" mass="55383">MSASSSISSSTETQGICYLVGAGPGDPGLLTLRAKECIEIADVLLYDYLSNPDFLRYAKPDAEKIYVGKKAKDHTLTQDEINALIVAKAKEGKIVTRLKGGDPVLFGRGAEEARELHDAGIAFEIVPGITSAIAGPIYAGIPVTHRSHCSQLTIFTGHEDPTKPESSLDYAKIAQADGTKVMLMGVERIAEISGKLIEHGADPSTPVALTRWATTGRQQTIEGNLSTIAKIIADTGFKAPAVCVIGSVVLERDTLNWFEKRPLFGKRIVVTRTRQQAGDLSHRLSSLGADVLELPTIRIEPPKDLNAFGQLVMDCHTYDWLVFTSPNGVEKFFDMFYKLYKDARAIGGVKIAAIGPGTAEKIRSYRFDTDLIPAKIVAEGLVAAFKKINVENQTMLWVKAEQTREVLGNELTGLRAIVDEAIAYRTVPESADSDAVQRFKEQAPDIITFTSSSTVEHFLKLNLPLAETTRIASIGPITSKTLRDNGLRIDIEAKEHSIPGLVKAIQEQA</sequence>
<evidence type="ECO:0000256" key="10">
    <source>
        <dbReference type="RuleBase" id="RU003960"/>
    </source>
</evidence>
<dbReference type="GO" id="GO:0009236">
    <property type="term" value="P:cobalamin biosynthetic process"/>
    <property type="evidence" value="ECO:0007669"/>
    <property type="project" value="UniProtKB-KW"/>
</dbReference>
<dbReference type="Gene3D" id="3.30.950.10">
    <property type="entry name" value="Methyltransferase, Cobalt-precorrin-4 Transmethylase, Domain 2"/>
    <property type="match status" value="1"/>
</dbReference>
<comment type="pathway">
    <text evidence="8">Porphyrin-containing compound metabolism; siroheme biosynthesis; precorrin-2 from uroporphyrinogen III: step 1/1.</text>
</comment>
<evidence type="ECO:0000256" key="8">
    <source>
        <dbReference type="ARBA" id="ARBA00025705"/>
    </source>
</evidence>
<keyword evidence="14" id="KW-1185">Reference proteome</keyword>
<dbReference type="NCBIfam" id="TIGR01469">
    <property type="entry name" value="cobA_cysG_Cterm"/>
    <property type="match status" value="1"/>
</dbReference>
<dbReference type="Pfam" id="PF02602">
    <property type="entry name" value="HEM4"/>
    <property type="match status" value="1"/>
</dbReference>
<dbReference type="CDD" id="cd11642">
    <property type="entry name" value="SUMT"/>
    <property type="match status" value="1"/>
</dbReference>
<dbReference type="Proteomes" id="UP000306196">
    <property type="component" value="Unassembled WGS sequence"/>
</dbReference>
<evidence type="ECO:0000256" key="4">
    <source>
        <dbReference type="ARBA" id="ARBA00022603"/>
    </source>
</evidence>
<feature type="domain" description="Tetrapyrrole biosynthesis uroporphyrinogen III synthase" evidence="12">
    <location>
        <begin position="280"/>
        <end position="502"/>
    </location>
</feature>
<dbReference type="InterPro" id="IPR050161">
    <property type="entry name" value="Siro_Cobalamin_biosynth"/>
</dbReference>
<dbReference type="AlphaFoldDB" id="A0A5R8KDM6"/>
<dbReference type="EC" id="2.1.1.107" evidence="2"/>
<dbReference type="NCBIfam" id="NF004790">
    <property type="entry name" value="PRK06136.1"/>
    <property type="match status" value="1"/>
</dbReference>
<dbReference type="PANTHER" id="PTHR45790:SF3">
    <property type="entry name" value="S-ADENOSYL-L-METHIONINE-DEPENDENT UROPORPHYRINOGEN III METHYLTRANSFERASE, CHLOROPLASTIC"/>
    <property type="match status" value="1"/>
</dbReference>
<dbReference type="InterPro" id="IPR036108">
    <property type="entry name" value="4pyrrol_syn_uPrphyn_synt_sf"/>
</dbReference>
<organism evidence="13 14">
    <name type="scientific">Phragmitibacter flavus</name>
    <dbReference type="NCBI Taxonomy" id="2576071"/>
    <lineage>
        <taxon>Bacteria</taxon>
        <taxon>Pseudomonadati</taxon>
        <taxon>Verrucomicrobiota</taxon>
        <taxon>Verrucomicrobiia</taxon>
        <taxon>Verrucomicrobiales</taxon>
        <taxon>Verrucomicrobiaceae</taxon>
        <taxon>Phragmitibacter</taxon>
    </lineage>
</organism>
<dbReference type="EMBL" id="VAUV01000008">
    <property type="protein sequence ID" value="TLD70406.1"/>
    <property type="molecule type" value="Genomic_DNA"/>
</dbReference>
<evidence type="ECO:0000256" key="1">
    <source>
        <dbReference type="ARBA" id="ARBA00005879"/>
    </source>
</evidence>
<keyword evidence="7" id="KW-0627">Porphyrin biosynthesis</keyword>
<protein>
    <recommendedName>
        <fullName evidence="2">uroporphyrinogen-III C-methyltransferase</fullName>
        <ecNumber evidence="2">2.1.1.107</ecNumber>
    </recommendedName>
</protein>
<dbReference type="InterPro" id="IPR014776">
    <property type="entry name" value="4pyrrole_Mease_sub2"/>
</dbReference>
<dbReference type="SUPFAM" id="SSF53790">
    <property type="entry name" value="Tetrapyrrole methylase"/>
    <property type="match status" value="1"/>
</dbReference>
<evidence type="ECO:0000256" key="2">
    <source>
        <dbReference type="ARBA" id="ARBA00012162"/>
    </source>
</evidence>
<evidence type="ECO:0000256" key="7">
    <source>
        <dbReference type="ARBA" id="ARBA00023244"/>
    </source>
</evidence>
<evidence type="ECO:0000256" key="9">
    <source>
        <dbReference type="ARBA" id="ARBA00060548"/>
    </source>
</evidence>
<dbReference type="GO" id="GO:0004852">
    <property type="term" value="F:uroporphyrinogen-III synthase activity"/>
    <property type="evidence" value="ECO:0007669"/>
    <property type="project" value="InterPro"/>
</dbReference>
<evidence type="ECO:0000313" key="14">
    <source>
        <dbReference type="Proteomes" id="UP000306196"/>
    </source>
</evidence>
<proteinExistence type="inferred from homology"/>
<evidence type="ECO:0000256" key="5">
    <source>
        <dbReference type="ARBA" id="ARBA00022679"/>
    </source>
</evidence>
<accession>A0A5R8KDM6</accession>
<keyword evidence="6" id="KW-0949">S-adenosyl-L-methionine</keyword>
<dbReference type="RefSeq" id="WP_138086462.1">
    <property type="nucleotide sequence ID" value="NZ_VAUV01000008.1"/>
</dbReference>
<dbReference type="InterPro" id="IPR003043">
    <property type="entry name" value="Uropor_MeTrfase_CS"/>
</dbReference>
<name>A0A5R8KDM6_9BACT</name>
<dbReference type="FunFam" id="3.40.1010.10:FF:000001">
    <property type="entry name" value="Siroheme synthase"/>
    <property type="match status" value="1"/>
</dbReference>
<dbReference type="InterPro" id="IPR000878">
    <property type="entry name" value="4pyrrol_Mease"/>
</dbReference>
<dbReference type="PROSITE" id="PS00840">
    <property type="entry name" value="SUMT_2"/>
    <property type="match status" value="1"/>
</dbReference>
<evidence type="ECO:0000259" key="12">
    <source>
        <dbReference type="Pfam" id="PF02602"/>
    </source>
</evidence>
<keyword evidence="3" id="KW-0169">Cobalamin biosynthesis</keyword>
<dbReference type="Gene3D" id="3.40.50.10090">
    <property type="match status" value="2"/>
</dbReference>
<dbReference type="Pfam" id="PF00590">
    <property type="entry name" value="TP_methylase"/>
    <property type="match status" value="1"/>
</dbReference>
<evidence type="ECO:0000259" key="11">
    <source>
        <dbReference type="Pfam" id="PF00590"/>
    </source>
</evidence>
<dbReference type="FunFam" id="3.30.950.10:FF:000001">
    <property type="entry name" value="Siroheme synthase"/>
    <property type="match status" value="1"/>
</dbReference>
<dbReference type="PROSITE" id="PS00839">
    <property type="entry name" value="SUMT_1"/>
    <property type="match status" value="1"/>
</dbReference>
<dbReference type="GO" id="GO:0019354">
    <property type="term" value="P:siroheme biosynthetic process"/>
    <property type="evidence" value="ECO:0007669"/>
    <property type="project" value="InterPro"/>
</dbReference>
<keyword evidence="4 10" id="KW-0489">Methyltransferase</keyword>